<evidence type="ECO:0000259" key="9">
    <source>
        <dbReference type="Pfam" id="PF13813"/>
    </source>
</evidence>
<dbReference type="GO" id="GO:0006629">
    <property type="term" value="P:lipid metabolic process"/>
    <property type="evidence" value="ECO:0007669"/>
    <property type="project" value="InterPro"/>
</dbReference>
<dbReference type="PANTHER" id="PTHR31595:SF57">
    <property type="entry name" value="OS04G0481900 PROTEIN"/>
    <property type="match status" value="1"/>
</dbReference>
<feature type="transmembrane region" description="Helical" evidence="8">
    <location>
        <begin position="25"/>
        <end position="44"/>
    </location>
</feature>
<dbReference type="Pfam" id="PF13813">
    <property type="entry name" value="MBOAT_2"/>
    <property type="match status" value="1"/>
</dbReference>
<accession>A0A0D7BFC4</accession>
<dbReference type="AlphaFoldDB" id="A0A0D7BFC4"/>
<keyword evidence="7 8" id="KW-0472">Membrane</keyword>
<comment type="pathway">
    <text evidence="2">Secondary metabolite biosynthesis.</text>
</comment>
<evidence type="ECO:0000256" key="5">
    <source>
        <dbReference type="ARBA" id="ARBA00022692"/>
    </source>
</evidence>
<dbReference type="GO" id="GO:0016020">
    <property type="term" value="C:membrane"/>
    <property type="evidence" value="ECO:0007669"/>
    <property type="project" value="UniProtKB-SubCell"/>
</dbReference>
<organism evidence="10 11">
    <name type="scientific">Cylindrobasidium torrendii FP15055 ss-10</name>
    <dbReference type="NCBI Taxonomy" id="1314674"/>
    <lineage>
        <taxon>Eukaryota</taxon>
        <taxon>Fungi</taxon>
        <taxon>Dikarya</taxon>
        <taxon>Basidiomycota</taxon>
        <taxon>Agaricomycotina</taxon>
        <taxon>Agaricomycetes</taxon>
        <taxon>Agaricomycetidae</taxon>
        <taxon>Agaricales</taxon>
        <taxon>Marasmiineae</taxon>
        <taxon>Physalacriaceae</taxon>
        <taxon>Cylindrobasidium</taxon>
    </lineage>
</organism>
<evidence type="ECO:0000313" key="11">
    <source>
        <dbReference type="Proteomes" id="UP000054007"/>
    </source>
</evidence>
<comment type="subcellular location">
    <subcellularLocation>
        <location evidence="1">Membrane</location>
        <topology evidence="1">Multi-pass membrane protein</topology>
    </subcellularLocation>
</comment>
<dbReference type="InterPro" id="IPR044851">
    <property type="entry name" value="Wax_synthase"/>
</dbReference>
<reference evidence="10 11" key="1">
    <citation type="journal article" date="2015" name="Fungal Genet. Biol.">
        <title>Evolution of novel wood decay mechanisms in Agaricales revealed by the genome sequences of Fistulina hepatica and Cylindrobasidium torrendii.</title>
        <authorList>
            <person name="Floudas D."/>
            <person name="Held B.W."/>
            <person name="Riley R."/>
            <person name="Nagy L.G."/>
            <person name="Koehler G."/>
            <person name="Ransdell A.S."/>
            <person name="Younus H."/>
            <person name="Chow J."/>
            <person name="Chiniquy J."/>
            <person name="Lipzen A."/>
            <person name="Tritt A."/>
            <person name="Sun H."/>
            <person name="Haridas S."/>
            <person name="LaButti K."/>
            <person name="Ohm R.A."/>
            <person name="Kues U."/>
            <person name="Blanchette R.A."/>
            <person name="Grigoriev I.V."/>
            <person name="Minto R.E."/>
            <person name="Hibbett D.S."/>
        </authorList>
    </citation>
    <scope>NUCLEOTIDE SEQUENCE [LARGE SCALE GENOMIC DNA]</scope>
    <source>
        <strain evidence="10 11">FP15055 ss-10</strain>
    </source>
</reference>
<dbReference type="GO" id="GO:0008374">
    <property type="term" value="F:O-acyltransferase activity"/>
    <property type="evidence" value="ECO:0007669"/>
    <property type="project" value="InterPro"/>
</dbReference>
<keyword evidence="6 8" id="KW-1133">Transmembrane helix</keyword>
<proteinExistence type="inferred from homology"/>
<feature type="domain" description="Wax synthase" evidence="9">
    <location>
        <begin position="233"/>
        <end position="313"/>
    </location>
</feature>
<keyword evidence="4" id="KW-0808">Transferase</keyword>
<evidence type="ECO:0000256" key="7">
    <source>
        <dbReference type="ARBA" id="ARBA00023136"/>
    </source>
</evidence>
<feature type="transmembrane region" description="Helical" evidence="8">
    <location>
        <begin position="303"/>
        <end position="324"/>
    </location>
</feature>
<evidence type="ECO:0000256" key="2">
    <source>
        <dbReference type="ARBA" id="ARBA00005179"/>
    </source>
</evidence>
<evidence type="ECO:0000256" key="4">
    <source>
        <dbReference type="ARBA" id="ARBA00022679"/>
    </source>
</evidence>
<dbReference type="PANTHER" id="PTHR31595">
    <property type="entry name" value="LONG-CHAIN-ALCOHOL O-FATTY-ACYLTRANSFERASE 3-RELATED"/>
    <property type="match status" value="1"/>
</dbReference>
<evidence type="ECO:0000313" key="10">
    <source>
        <dbReference type="EMBL" id="KIY68910.1"/>
    </source>
</evidence>
<feature type="transmembrane region" description="Helical" evidence="8">
    <location>
        <begin position="336"/>
        <end position="354"/>
    </location>
</feature>
<dbReference type="STRING" id="1314674.A0A0D7BFC4"/>
<keyword evidence="11" id="KW-1185">Reference proteome</keyword>
<evidence type="ECO:0000256" key="6">
    <source>
        <dbReference type="ARBA" id="ARBA00022989"/>
    </source>
</evidence>
<dbReference type="InterPro" id="IPR032805">
    <property type="entry name" value="Wax_synthase_dom"/>
</dbReference>
<feature type="transmembrane region" description="Helical" evidence="8">
    <location>
        <begin position="203"/>
        <end position="226"/>
    </location>
</feature>
<dbReference type="OrthoDB" id="1077582at2759"/>
<evidence type="ECO:0000256" key="1">
    <source>
        <dbReference type="ARBA" id="ARBA00004141"/>
    </source>
</evidence>
<evidence type="ECO:0000256" key="8">
    <source>
        <dbReference type="SAM" id="Phobius"/>
    </source>
</evidence>
<name>A0A0D7BFC4_9AGAR</name>
<dbReference type="EMBL" id="KN880494">
    <property type="protein sequence ID" value="KIY68910.1"/>
    <property type="molecule type" value="Genomic_DNA"/>
</dbReference>
<feature type="transmembrane region" description="Helical" evidence="8">
    <location>
        <begin position="163"/>
        <end position="183"/>
    </location>
</feature>
<protein>
    <recommendedName>
        <fullName evidence="9">Wax synthase domain-containing protein</fullName>
    </recommendedName>
</protein>
<keyword evidence="5 8" id="KW-0812">Transmembrane</keyword>
<sequence length="390" mass="43876">MSPCERGWFASSAGHVSLSDGWEGYALYLPPFVLYFIAAVLVTLPNTRIYRFALLPLMYYTAYRDIMYLDFSGGNPQNEGMNAVHVPQNLATGMTLRMTGWAFERRTLVRVGKKRTGPRSTADILWDAADLFGNVSGIGWNYSGRPEHDGRKLTRISFSAQRFGLYVANALIYEGAMFLQVFVHRHPDSLPYYQRRVVEAVLVPTVVYSLTASNYMLSSIIGVVLIRQDPEQWPSPYRSLHKARSLTTFWGRGWQQVMRDICTRMGGVPLGYLFGRPGYVMGTFLLSGLWHDSSFWASNRPRGLCYTTTPFFVLSGVGVMIEVYYQRVTGRKVDGALGVVWLVGWSLASLLLTMSSECMWEMGRAGAGEVLPPHLTLVQSYLDWRSGKSA</sequence>
<dbReference type="Proteomes" id="UP000054007">
    <property type="component" value="Unassembled WGS sequence"/>
</dbReference>
<gene>
    <name evidence="10" type="ORF">CYLTODRAFT_443063</name>
</gene>
<evidence type="ECO:0000256" key="3">
    <source>
        <dbReference type="ARBA" id="ARBA00007282"/>
    </source>
</evidence>
<comment type="similarity">
    <text evidence="3">Belongs to the wax synthase family.</text>
</comment>